<organism evidence="1 2">
    <name type="scientific">Microbacterium thalassium</name>
    <dbReference type="NCBI Taxonomy" id="362649"/>
    <lineage>
        <taxon>Bacteria</taxon>
        <taxon>Bacillati</taxon>
        <taxon>Actinomycetota</taxon>
        <taxon>Actinomycetes</taxon>
        <taxon>Micrococcales</taxon>
        <taxon>Microbacteriaceae</taxon>
        <taxon>Microbacterium</taxon>
    </lineage>
</organism>
<dbReference type="Proteomes" id="UP000537775">
    <property type="component" value="Unassembled WGS sequence"/>
</dbReference>
<proteinExistence type="predicted"/>
<accession>A0A7X0KVC5</accession>
<dbReference type="EMBL" id="JACHML010000001">
    <property type="protein sequence ID" value="MBB6391954.1"/>
    <property type="molecule type" value="Genomic_DNA"/>
</dbReference>
<name>A0A7X0KVC5_9MICO</name>
<dbReference type="AlphaFoldDB" id="A0A7X0KVC5"/>
<reference evidence="1 2" key="1">
    <citation type="submission" date="2020-08" db="EMBL/GenBank/DDBJ databases">
        <title>Sequencing the genomes of 1000 actinobacteria strains.</title>
        <authorList>
            <person name="Klenk H.-P."/>
        </authorList>
    </citation>
    <scope>NUCLEOTIDE SEQUENCE [LARGE SCALE GENOMIC DNA]</scope>
    <source>
        <strain evidence="1 2">DSM 12511</strain>
    </source>
</reference>
<sequence length="429" mass="45411">MTEHPSPLAPYRTLRHLTAGRDAPYGGILVRHGDEDPCVMVDGLSCGADWPGWRAEPQGHVLAPVDVVRRAGGHDVVLPHCPETVDGFLDRRERALRPLRLGEAVTLAVSVLRGIADLEPAARHARAQWWLTADGRPVLVADVGGASALDACSGLLTRISPDPDADTWSRVRATLGAERISARDLDEAEALLFASAPAEPLRTDSLEPRLARSLQTLPGGADPVTSSEDAATADGWLSRAARSVDADAADVLSRITTAVWRSARRAPQRRRAWAVATGAAALVLLGGLLWPEPGSGRGAADALEPTVAESGEAAVEAADLAPIASDADPQTDLATATQRLLDARILCDAHPTCLETVQTDPSRRFGPGPVDLAGADRRADLLEDFGDVAVVRITASDGAEPAQIAVIVRQEDRWLLRDVHDVAQQPSEG</sequence>
<protein>
    <submittedName>
        <fullName evidence="1">Uncharacterized protein</fullName>
    </submittedName>
</protein>
<dbReference type="RefSeq" id="WP_184751067.1">
    <property type="nucleotide sequence ID" value="NZ_BAAAJR010000005.1"/>
</dbReference>
<evidence type="ECO:0000313" key="1">
    <source>
        <dbReference type="EMBL" id="MBB6391954.1"/>
    </source>
</evidence>
<comment type="caution">
    <text evidence="1">The sequence shown here is derived from an EMBL/GenBank/DDBJ whole genome shotgun (WGS) entry which is preliminary data.</text>
</comment>
<gene>
    <name evidence="1" type="ORF">HD594_002267</name>
</gene>
<evidence type="ECO:0000313" key="2">
    <source>
        <dbReference type="Proteomes" id="UP000537775"/>
    </source>
</evidence>
<keyword evidence="2" id="KW-1185">Reference proteome</keyword>